<keyword evidence="1" id="KW-0812">Transmembrane</keyword>
<evidence type="ECO:0000256" key="1">
    <source>
        <dbReference type="SAM" id="Phobius"/>
    </source>
</evidence>
<reference evidence="3" key="1">
    <citation type="journal article" date="2019" name="Int. J. Syst. Evol. Microbiol.">
        <title>The Global Catalogue of Microorganisms (GCM) 10K type strain sequencing project: providing services to taxonomists for standard genome sequencing and annotation.</title>
        <authorList>
            <consortium name="The Broad Institute Genomics Platform"/>
            <consortium name="The Broad Institute Genome Sequencing Center for Infectious Disease"/>
            <person name="Wu L."/>
            <person name="Ma J."/>
        </authorList>
    </citation>
    <scope>NUCLEOTIDE SEQUENCE [LARGE SCALE GENOMIC DNA]</scope>
    <source>
        <strain evidence="3">JCM 9933</strain>
    </source>
</reference>
<feature type="transmembrane region" description="Helical" evidence="1">
    <location>
        <begin position="21"/>
        <end position="45"/>
    </location>
</feature>
<keyword evidence="3" id="KW-1185">Reference proteome</keyword>
<sequence length="144" mass="15444">MPPVEARRIAARFGIKGRVGRLSFLGWNLSLALCVWVWVAAIAAAAKMLHVDGFVRAEVAAVLAAAPVVWLALVIQVKRLHDLDFSGWHSLWIWVLPIVPTEADGTIGTVLRLGCYGVMAWMCLAPGSPGPNRFGAAPGPLPAR</sequence>
<feature type="transmembrane region" description="Helical" evidence="1">
    <location>
        <begin position="57"/>
        <end position="75"/>
    </location>
</feature>
<keyword evidence="1" id="KW-1133">Transmembrane helix</keyword>
<dbReference type="PANTHER" id="PTHR34980">
    <property type="entry name" value="INNER MEMBRANE PROTEIN-RELATED-RELATED"/>
    <property type="match status" value="1"/>
</dbReference>
<name>A0ABP3QBX1_9PROT</name>
<evidence type="ECO:0000313" key="2">
    <source>
        <dbReference type="EMBL" id="GAA0584956.1"/>
    </source>
</evidence>
<dbReference type="PANTHER" id="PTHR34980:SF3">
    <property type="entry name" value="BLR8105 PROTEIN"/>
    <property type="match status" value="1"/>
</dbReference>
<organism evidence="2 3">
    <name type="scientific">Craurococcus roseus</name>
    <dbReference type="NCBI Taxonomy" id="77585"/>
    <lineage>
        <taxon>Bacteria</taxon>
        <taxon>Pseudomonadati</taxon>
        <taxon>Pseudomonadota</taxon>
        <taxon>Alphaproteobacteria</taxon>
        <taxon>Acetobacterales</taxon>
        <taxon>Acetobacteraceae</taxon>
        <taxon>Craurococcus</taxon>
    </lineage>
</organism>
<gene>
    <name evidence="2" type="ORF">GCM10009416_24160</name>
</gene>
<dbReference type="Proteomes" id="UP001501588">
    <property type="component" value="Unassembled WGS sequence"/>
</dbReference>
<dbReference type="EMBL" id="BAAAFZ010000029">
    <property type="protein sequence ID" value="GAA0584956.1"/>
    <property type="molecule type" value="Genomic_DNA"/>
</dbReference>
<proteinExistence type="predicted"/>
<comment type="caution">
    <text evidence="2">The sequence shown here is derived from an EMBL/GenBank/DDBJ whole genome shotgun (WGS) entry which is preliminary data.</text>
</comment>
<keyword evidence="1" id="KW-0472">Membrane</keyword>
<evidence type="ECO:0000313" key="3">
    <source>
        <dbReference type="Proteomes" id="UP001501588"/>
    </source>
</evidence>
<dbReference type="InterPro" id="IPR008523">
    <property type="entry name" value="DUF805"/>
</dbReference>
<evidence type="ECO:0008006" key="4">
    <source>
        <dbReference type="Google" id="ProtNLM"/>
    </source>
</evidence>
<accession>A0ABP3QBX1</accession>
<dbReference type="Pfam" id="PF05656">
    <property type="entry name" value="DUF805"/>
    <property type="match status" value="1"/>
</dbReference>
<protein>
    <recommendedName>
        <fullName evidence="4">DUF805 domain-containing protein</fullName>
    </recommendedName>
</protein>